<dbReference type="Gene3D" id="1.20.120.450">
    <property type="entry name" value="dinb family like domain"/>
    <property type="match status" value="1"/>
</dbReference>
<protein>
    <recommendedName>
        <fullName evidence="6">DinB family protein</fullName>
    </recommendedName>
</protein>
<dbReference type="InterPro" id="IPR034660">
    <property type="entry name" value="DinB/YfiT-like"/>
</dbReference>
<gene>
    <name evidence="4" type="ORF">E1I69_08960</name>
</gene>
<evidence type="ECO:0000256" key="3">
    <source>
        <dbReference type="PIRSR" id="PIRSR607837-1"/>
    </source>
</evidence>
<proteinExistence type="inferred from homology"/>
<accession>A0A4S3PU33</accession>
<dbReference type="Proteomes" id="UP000306477">
    <property type="component" value="Unassembled WGS sequence"/>
</dbReference>
<comment type="similarity">
    <text evidence="1">Belongs to the DinB family.</text>
</comment>
<keyword evidence="5" id="KW-1185">Reference proteome</keyword>
<dbReference type="OrthoDB" id="25666at2"/>
<feature type="binding site" evidence="3">
    <location>
        <position position="64"/>
    </location>
    <ligand>
        <name>a divalent metal cation</name>
        <dbReference type="ChEBI" id="CHEBI:60240"/>
    </ligand>
</feature>
<organism evidence="4 5">
    <name type="scientific">Bacillus timonensis</name>
    <dbReference type="NCBI Taxonomy" id="1033734"/>
    <lineage>
        <taxon>Bacteria</taxon>
        <taxon>Bacillati</taxon>
        <taxon>Bacillota</taxon>
        <taxon>Bacilli</taxon>
        <taxon>Bacillales</taxon>
        <taxon>Bacillaceae</taxon>
        <taxon>Bacillus</taxon>
    </lineage>
</organism>
<sequence>MTYGRIFKIKRYFEALSNQFHKEIESYIRSWSNEMDVQSVTISYPNGQSDTFKQGEIMRHVIAHEIHHIGQLSVWASELGREPVTANVISRGLFE</sequence>
<evidence type="ECO:0000256" key="2">
    <source>
        <dbReference type="ARBA" id="ARBA00022723"/>
    </source>
</evidence>
<dbReference type="Pfam" id="PF05163">
    <property type="entry name" value="DinB"/>
    <property type="match status" value="1"/>
</dbReference>
<evidence type="ECO:0000313" key="4">
    <source>
        <dbReference type="EMBL" id="THE12994.1"/>
    </source>
</evidence>
<dbReference type="EMBL" id="SLUB01000012">
    <property type="protein sequence ID" value="THE12994.1"/>
    <property type="molecule type" value="Genomic_DNA"/>
</dbReference>
<comment type="caution">
    <text evidence="4">The sequence shown here is derived from an EMBL/GenBank/DDBJ whole genome shotgun (WGS) entry which is preliminary data.</text>
</comment>
<feature type="binding site" evidence="3">
    <location>
        <position position="68"/>
    </location>
    <ligand>
        <name>a divalent metal cation</name>
        <dbReference type="ChEBI" id="CHEBI:60240"/>
    </ligand>
</feature>
<dbReference type="SUPFAM" id="SSF109854">
    <property type="entry name" value="DinB/YfiT-like putative metalloenzymes"/>
    <property type="match status" value="1"/>
</dbReference>
<keyword evidence="2 3" id="KW-0479">Metal-binding</keyword>
<dbReference type="GO" id="GO:0046872">
    <property type="term" value="F:metal ion binding"/>
    <property type="evidence" value="ECO:0007669"/>
    <property type="project" value="UniProtKB-KW"/>
</dbReference>
<reference evidence="4 5" key="1">
    <citation type="journal article" date="2019" name="Indoor Air">
        <title>Impacts of indoor surface finishes on bacterial viability.</title>
        <authorList>
            <person name="Hu J."/>
            <person name="Maamar S.B."/>
            <person name="Glawe A.J."/>
            <person name="Gottel N."/>
            <person name="Gilbert J.A."/>
            <person name="Hartmann E.M."/>
        </authorList>
    </citation>
    <scope>NUCLEOTIDE SEQUENCE [LARGE SCALE GENOMIC DNA]</scope>
    <source>
        <strain evidence="4 5">AF060A6</strain>
    </source>
</reference>
<dbReference type="AlphaFoldDB" id="A0A4S3PU33"/>
<evidence type="ECO:0008006" key="6">
    <source>
        <dbReference type="Google" id="ProtNLM"/>
    </source>
</evidence>
<dbReference type="InterPro" id="IPR007837">
    <property type="entry name" value="DinB"/>
</dbReference>
<name>A0A4S3PU33_9BACI</name>
<evidence type="ECO:0000256" key="1">
    <source>
        <dbReference type="ARBA" id="ARBA00008635"/>
    </source>
</evidence>
<evidence type="ECO:0000313" key="5">
    <source>
        <dbReference type="Proteomes" id="UP000306477"/>
    </source>
</evidence>